<dbReference type="EMBL" id="QANS01000003">
    <property type="protein sequence ID" value="PTU31800.1"/>
    <property type="molecule type" value="Genomic_DNA"/>
</dbReference>
<reference evidence="3 4" key="1">
    <citation type="submission" date="2018-04" db="EMBL/GenBank/DDBJ databases">
        <title>Novel species isolated from glacier.</title>
        <authorList>
            <person name="Liu Q."/>
            <person name="Xin Y.-H."/>
        </authorList>
    </citation>
    <scope>NUCLEOTIDE SEQUENCE [LARGE SCALE GENOMIC DNA]</scope>
    <source>
        <strain evidence="3 4">GT1R17</strain>
    </source>
</reference>
<keyword evidence="4" id="KW-1185">Reference proteome</keyword>
<dbReference type="Pfam" id="PF06580">
    <property type="entry name" value="His_kinase"/>
    <property type="match status" value="1"/>
</dbReference>
<dbReference type="SUPFAM" id="SSF55874">
    <property type="entry name" value="ATPase domain of HSP90 chaperone/DNA topoisomerase II/histidine kinase"/>
    <property type="match status" value="1"/>
</dbReference>
<dbReference type="GO" id="GO:0016020">
    <property type="term" value="C:membrane"/>
    <property type="evidence" value="ECO:0007669"/>
    <property type="project" value="InterPro"/>
</dbReference>
<dbReference type="Gene3D" id="3.30.565.10">
    <property type="entry name" value="Histidine kinase-like ATPase, C-terminal domain"/>
    <property type="match status" value="1"/>
</dbReference>
<keyword evidence="3" id="KW-0418">Kinase</keyword>
<feature type="transmembrane region" description="Helical" evidence="1">
    <location>
        <begin position="60"/>
        <end position="81"/>
    </location>
</feature>
<feature type="domain" description="Signal transduction histidine kinase internal region" evidence="2">
    <location>
        <begin position="137"/>
        <end position="214"/>
    </location>
</feature>
<dbReference type="PANTHER" id="PTHR34220:SF7">
    <property type="entry name" value="SENSOR HISTIDINE KINASE YPDA"/>
    <property type="match status" value="1"/>
</dbReference>
<evidence type="ECO:0000256" key="1">
    <source>
        <dbReference type="SAM" id="Phobius"/>
    </source>
</evidence>
<sequence>MLALAMELVAFVLTLAGNARGEAAIFHLALLSLYLQWIALCSAAALCWARRWLKIARPGIVFFVCWGMLTLIALFISQIAYTLCETVPIYPGFPDEPRGAFIIRSTVISAIVSLLLLRYFWLRHEWRAQVTLEGESRYQALNARIQPHFLFNSLNSIAAMISIKPAEAELMVEDLSDLFRASMEKRDRIVPLGDEVALVHAYLRIEKVRMSDRLNVEWDVPEELLGWRVPMLVIQPLVENAVHHGISKLREPGIIRIRIREISNRLIIEVENPLPPQDVEKKHGNRIAVDNIAQRLQLIYGDRALLELGLDRDIQGAIFRARMTLPLAAQLKEA</sequence>
<keyword evidence="1" id="KW-1133">Transmembrane helix</keyword>
<keyword evidence="1" id="KW-0812">Transmembrane</keyword>
<keyword evidence="1" id="KW-0472">Membrane</keyword>
<dbReference type="InterPro" id="IPR010559">
    <property type="entry name" value="Sig_transdc_His_kin_internal"/>
</dbReference>
<proteinExistence type="predicted"/>
<protein>
    <submittedName>
        <fullName evidence="3">Sensor histidine kinase</fullName>
    </submittedName>
</protein>
<dbReference type="GO" id="GO:0000155">
    <property type="term" value="F:phosphorelay sensor kinase activity"/>
    <property type="evidence" value="ECO:0007669"/>
    <property type="project" value="InterPro"/>
</dbReference>
<organism evidence="3 4">
    <name type="scientific">Stenotrophobium rhamnosiphilum</name>
    <dbReference type="NCBI Taxonomy" id="2029166"/>
    <lineage>
        <taxon>Bacteria</taxon>
        <taxon>Pseudomonadati</taxon>
        <taxon>Pseudomonadota</taxon>
        <taxon>Gammaproteobacteria</taxon>
        <taxon>Nevskiales</taxon>
        <taxon>Nevskiaceae</taxon>
        <taxon>Stenotrophobium</taxon>
    </lineage>
</organism>
<dbReference type="OrthoDB" id="2514702at2"/>
<accession>A0A2T5MGW5</accession>
<keyword evidence="3" id="KW-0808">Transferase</keyword>
<evidence type="ECO:0000313" key="4">
    <source>
        <dbReference type="Proteomes" id="UP000244248"/>
    </source>
</evidence>
<comment type="caution">
    <text evidence="3">The sequence shown here is derived from an EMBL/GenBank/DDBJ whole genome shotgun (WGS) entry which is preliminary data.</text>
</comment>
<feature type="transmembrane region" description="Helical" evidence="1">
    <location>
        <begin position="101"/>
        <end position="121"/>
    </location>
</feature>
<dbReference type="PANTHER" id="PTHR34220">
    <property type="entry name" value="SENSOR HISTIDINE KINASE YPDA"/>
    <property type="match status" value="1"/>
</dbReference>
<gene>
    <name evidence="3" type="ORF">CJD38_09260</name>
</gene>
<evidence type="ECO:0000259" key="2">
    <source>
        <dbReference type="Pfam" id="PF06580"/>
    </source>
</evidence>
<evidence type="ECO:0000313" key="3">
    <source>
        <dbReference type="EMBL" id="PTU31800.1"/>
    </source>
</evidence>
<feature type="transmembrane region" description="Helical" evidence="1">
    <location>
        <begin position="31"/>
        <end position="48"/>
    </location>
</feature>
<name>A0A2T5MGW5_9GAMM</name>
<dbReference type="InterPro" id="IPR050640">
    <property type="entry name" value="Bact_2-comp_sensor_kinase"/>
</dbReference>
<dbReference type="Proteomes" id="UP000244248">
    <property type="component" value="Unassembled WGS sequence"/>
</dbReference>
<dbReference type="InterPro" id="IPR036890">
    <property type="entry name" value="HATPase_C_sf"/>
</dbReference>
<dbReference type="AlphaFoldDB" id="A0A2T5MGW5"/>